<accession>N0B9W9</accession>
<dbReference type="PANTHER" id="PTHR41533:SF2">
    <property type="entry name" value="BLR7131 PROTEIN"/>
    <property type="match status" value="1"/>
</dbReference>
<comment type="pathway">
    <text evidence="1 7">Cell wall biogenesis; peptidoglycan biosynthesis.</text>
</comment>
<dbReference type="Pfam" id="PF20142">
    <property type="entry name" value="Scaffold"/>
    <property type="match status" value="1"/>
</dbReference>
<dbReference type="GO" id="GO:0016740">
    <property type="term" value="F:transferase activity"/>
    <property type="evidence" value="ECO:0007669"/>
    <property type="project" value="UniProtKB-KW"/>
</dbReference>
<gene>
    <name evidence="10" type="ORF">HYPDE_40748</name>
</gene>
<dbReference type="Gene3D" id="2.40.440.10">
    <property type="entry name" value="L,D-transpeptidase catalytic domain-like"/>
    <property type="match status" value="1"/>
</dbReference>
<keyword evidence="5 7" id="KW-0573">Peptidoglycan synthesis</keyword>
<dbReference type="GO" id="GO:0008360">
    <property type="term" value="P:regulation of cell shape"/>
    <property type="evidence" value="ECO:0007669"/>
    <property type="project" value="UniProtKB-UniRule"/>
</dbReference>
<evidence type="ECO:0000256" key="2">
    <source>
        <dbReference type="ARBA" id="ARBA00005992"/>
    </source>
</evidence>
<dbReference type="SUPFAM" id="SSF141523">
    <property type="entry name" value="L,D-transpeptidase catalytic domain-like"/>
    <property type="match status" value="1"/>
</dbReference>
<feature type="compositionally biased region" description="Low complexity" evidence="8">
    <location>
        <begin position="64"/>
        <end position="77"/>
    </location>
</feature>
<dbReference type="eggNOG" id="COG2989">
    <property type="taxonomic scope" value="Bacteria"/>
</dbReference>
<keyword evidence="11" id="KW-1185">Reference proteome</keyword>
<feature type="domain" description="L,D-TPase catalytic" evidence="9">
    <location>
        <begin position="299"/>
        <end position="476"/>
    </location>
</feature>
<evidence type="ECO:0000256" key="6">
    <source>
        <dbReference type="ARBA" id="ARBA00023316"/>
    </source>
</evidence>
<protein>
    <submittedName>
        <fullName evidence="10">ErfK/YbiS/YcfS/YnhG family protein</fullName>
    </submittedName>
</protein>
<dbReference type="Proteomes" id="UP000005952">
    <property type="component" value="Chromosome"/>
</dbReference>
<keyword evidence="6 7" id="KW-0961">Cell wall biogenesis/degradation</keyword>
<feature type="active site" description="Proton donor/acceptor" evidence="7">
    <location>
        <position position="429"/>
    </location>
</feature>
<keyword evidence="4 7" id="KW-0133">Cell shape</keyword>
<comment type="similarity">
    <text evidence="2">Belongs to the YkuD family.</text>
</comment>
<keyword evidence="3" id="KW-0808">Transferase</keyword>
<evidence type="ECO:0000256" key="5">
    <source>
        <dbReference type="ARBA" id="ARBA00022984"/>
    </source>
</evidence>
<evidence type="ECO:0000256" key="4">
    <source>
        <dbReference type="ARBA" id="ARBA00022960"/>
    </source>
</evidence>
<dbReference type="GO" id="GO:0071555">
    <property type="term" value="P:cell wall organization"/>
    <property type="evidence" value="ECO:0007669"/>
    <property type="project" value="UniProtKB-UniRule"/>
</dbReference>
<evidence type="ECO:0000313" key="10">
    <source>
        <dbReference type="EMBL" id="AGK59818.1"/>
    </source>
</evidence>
<dbReference type="PROSITE" id="PS52029">
    <property type="entry name" value="LD_TPASE"/>
    <property type="match status" value="1"/>
</dbReference>
<dbReference type="InterPro" id="IPR005490">
    <property type="entry name" value="LD_TPept_cat_dom"/>
</dbReference>
<dbReference type="Pfam" id="PF03734">
    <property type="entry name" value="YkuD"/>
    <property type="match status" value="1"/>
</dbReference>
<name>N0B9W9_9HYPH</name>
<evidence type="ECO:0000256" key="7">
    <source>
        <dbReference type="PROSITE-ProRule" id="PRU01373"/>
    </source>
</evidence>
<dbReference type="AlphaFoldDB" id="N0B9W9"/>
<feature type="region of interest" description="Disordered" evidence="8">
    <location>
        <begin position="64"/>
        <end position="86"/>
    </location>
</feature>
<dbReference type="InterPro" id="IPR045380">
    <property type="entry name" value="LD_TPept_scaffold_dom"/>
</dbReference>
<dbReference type="InterPro" id="IPR038063">
    <property type="entry name" value="Transpep_catalytic_dom"/>
</dbReference>
<reference evidence="10 11" key="1">
    <citation type="journal article" date="2013" name="Genome Announc.">
        <title>Genome sequences for three denitrifying bacterial strains isolated from a uranium- and nitrate-contaminated subsurface environment.</title>
        <authorList>
            <person name="Venkatramanan R."/>
            <person name="Prakash O."/>
            <person name="Woyke T."/>
            <person name="Chain P."/>
            <person name="Goodwin L.A."/>
            <person name="Watson D."/>
            <person name="Brooks S."/>
            <person name="Kostka J.E."/>
            <person name="Green S.J."/>
        </authorList>
    </citation>
    <scope>NUCLEOTIDE SEQUENCE [LARGE SCALE GENOMIC DNA]</scope>
    <source>
        <strain evidence="10 11">1NES1</strain>
    </source>
</reference>
<dbReference type="InterPro" id="IPR052905">
    <property type="entry name" value="LD-transpeptidase_YkuD-like"/>
</dbReference>
<dbReference type="GO" id="GO:0004180">
    <property type="term" value="F:carboxypeptidase activity"/>
    <property type="evidence" value="ECO:0007669"/>
    <property type="project" value="UniProtKB-ARBA"/>
</dbReference>
<evidence type="ECO:0000256" key="3">
    <source>
        <dbReference type="ARBA" id="ARBA00022679"/>
    </source>
</evidence>
<evidence type="ECO:0000259" key="9">
    <source>
        <dbReference type="PROSITE" id="PS52029"/>
    </source>
</evidence>
<feature type="active site" description="Nucleophile" evidence="7">
    <location>
        <position position="448"/>
    </location>
</feature>
<dbReference type="PANTHER" id="PTHR41533">
    <property type="entry name" value="L,D-TRANSPEPTIDASE HI_1667-RELATED"/>
    <property type="match status" value="1"/>
</dbReference>
<dbReference type="KEGG" id="hdt:HYPDE_40748"/>
<evidence type="ECO:0000256" key="8">
    <source>
        <dbReference type="SAM" id="MobiDB-lite"/>
    </source>
</evidence>
<proteinExistence type="inferred from homology"/>
<evidence type="ECO:0000256" key="1">
    <source>
        <dbReference type="ARBA" id="ARBA00004752"/>
    </source>
</evidence>
<dbReference type="EMBL" id="CP005587">
    <property type="protein sequence ID" value="AGK59818.1"/>
    <property type="molecule type" value="Genomic_DNA"/>
</dbReference>
<dbReference type="UniPathway" id="UPA00219"/>
<dbReference type="STRING" id="670307.HYPDE_40748"/>
<organism evidence="10 11">
    <name type="scientific">Hyphomicrobium denitrificans 1NES1</name>
    <dbReference type="NCBI Taxonomy" id="670307"/>
    <lineage>
        <taxon>Bacteria</taxon>
        <taxon>Pseudomonadati</taxon>
        <taxon>Pseudomonadota</taxon>
        <taxon>Alphaproteobacteria</taxon>
        <taxon>Hyphomicrobiales</taxon>
        <taxon>Hyphomicrobiaceae</taxon>
        <taxon>Hyphomicrobium</taxon>
    </lineage>
</organism>
<dbReference type="GO" id="GO:0009252">
    <property type="term" value="P:peptidoglycan biosynthetic process"/>
    <property type="evidence" value="ECO:0007669"/>
    <property type="project" value="UniProtKB-UniPathway"/>
</dbReference>
<sequence>MVRIFLDKCIQGKDSRKLAASAAGAIGNAGVRVANRDRVMGNFKGILFGTIAAFATIQPVLADPSPNEAPAQNAPAQPAMPPAPETAAAPAAVAEDPVLGVVRTKLRVTHPADNERERMDQAALTEFYAARHGEGLWVTASGLKPAAKALAAEIENANAYGLDASVFKLPKLENGALTATDTDALADAEIQYSTAALLYARYARGGRIPDPSEMLTTEFDRRPQWIEPATVINALADSHEPDAYLRSLHPQQPQFEKLRQIYVTMLPKDGKLTKLSPTAKRIRANMEMWRWMWLDMGDFYVLNNIPEFMQYVYKDGKIIRSAKIVAGQLDKQSTIFSRPLKYVVLRPTWRVPESIMVNELWPSLIRGGALMRQYGLQLETKDGRRIDWRKYDWATTDIRDFNVIQPPGPKSVLGHVKFSFPSQHTIFMHDTPDKWMFRPAQRTLSHGCLRVQNPMQLAEMILMEDKGWDAAKVAELDRSGPLNNEIPITKEIPIHLVYFTAWVGDDGKLKTFGDVYGHEKRITLALDGQWSKIKKGRNHLAPVEPSFSPAAVAAKSRGIDDEAPRSAQKEESLGDIIGNAFGL</sequence>
<dbReference type="HOGENOM" id="CLU_020360_2_0_5"/>
<evidence type="ECO:0000313" key="11">
    <source>
        <dbReference type="Proteomes" id="UP000005952"/>
    </source>
</evidence>
<dbReference type="CDD" id="cd16913">
    <property type="entry name" value="YkuD_like"/>
    <property type="match status" value="1"/>
</dbReference>